<feature type="transmembrane region" description="Helical" evidence="1">
    <location>
        <begin position="6"/>
        <end position="32"/>
    </location>
</feature>
<organism evidence="2">
    <name type="scientific">marine sediment metagenome</name>
    <dbReference type="NCBI Taxonomy" id="412755"/>
    <lineage>
        <taxon>unclassified sequences</taxon>
        <taxon>metagenomes</taxon>
        <taxon>ecological metagenomes</taxon>
    </lineage>
</organism>
<sequence length="41" mass="4382">MLGVIAVTVVYALGGDPAWAIVTGFVVELLILRGERRRGRG</sequence>
<evidence type="ECO:0000256" key="1">
    <source>
        <dbReference type="SAM" id="Phobius"/>
    </source>
</evidence>
<evidence type="ECO:0000313" key="2">
    <source>
        <dbReference type="EMBL" id="KKN31206.1"/>
    </source>
</evidence>
<dbReference type="AlphaFoldDB" id="A0A0F9S222"/>
<name>A0A0F9S222_9ZZZZ</name>
<dbReference type="EMBL" id="LAZR01002349">
    <property type="protein sequence ID" value="KKN31206.1"/>
    <property type="molecule type" value="Genomic_DNA"/>
</dbReference>
<reference evidence="2" key="1">
    <citation type="journal article" date="2015" name="Nature">
        <title>Complex archaea that bridge the gap between prokaryotes and eukaryotes.</title>
        <authorList>
            <person name="Spang A."/>
            <person name="Saw J.H."/>
            <person name="Jorgensen S.L."/>
            <person name="Zaremba-Niedzwiedzka K."/>
            <person name="Martijn J."/>
            <person name="Lind A.E."/>
            <person name="van Eijk R."/>
            <person name="Schleper C."/>
            <person name="Guy L."/>
            <person name="Ettema T.J."/>
        </authorList>
    </citation>
    <scope>NUCLEOTIDE SEQUENCE</scope>
</reference>
<gene>
    <name evidence="2" type="ORF">LCGC14_0826290</name>
</gene>
<proteinExistence type="predicted"/>
<protein>
    <submittedName>
        <fullName evidence="2">Uncharacterized protein</fullName>
    </submittedName>
</protein>
<keyword evidence="1" id="KW-0812">Transmembrane</keyword>
<comment type="caution">
    <text evidence="2">The sequence shown here is derived from an EMBL/GenBank/DDBJ whole genome shotgun (WGS) entry which is preliminary data.</text>
</comment>
<accession>A0A0F9S222</accession>
<keyword evidence="1" id="KW-0472">Membrane</keyword>
<keyword evidence="1" id="KW-1133">Transmembrane helix</keyword>